<evidence type="ECO:0000313" key="2">
    <source>
        <dbReference type="EMBL" id="WVW80612.1"/>
    </source>
</evidence>
<dbReference type="KEGG" id="kbi:30205684"/>
<proteinExistence type="predicted"/>
<keyword evidence="3" id="KW-1185">Reference proteome</keyword>
<reference evidence="2" key="2">
    <citation type="submission" date="2013-07" db="EMBL/GenBank/DDBJ databases">
        <authorList>
            <consortium name="The Broad Institute Genome Sequencing Platform"/>
            <person name="Cuomo C."/>
            <person name="Litvintseva A."/>
            <person name="Chen Y."/>
            <person name="Heitman J."/>
            <person name="Sun S."/>
            <person name="Springer D."/>
            <person name="Dromer F."/>
            <person name="Young S.K."/>
            <person name="Zeng Q."/>
            <person name="Gargeya S."/>
            <person name="Fitzgerald M."/>
            <person name="Abouelleil A."/>
            <person name="Alvarado L."/>
            <person name="Berlin A.M."/>
            <person name="Chapman S.B."/>
            <person name="Dewar J."/>
            <person name="Goldberg J."/>
            <person name="Griggs A."/>
            <person name="Gujja S."/>
            <person name="Hansen M."/>
            <person name="Howarth C."/>
            <person name="Imamovic A."/>
            <person name="Larimer J."/>
            <person name="McCowan C."/>
            <person name="Murphy C."/>
            <person name="Pearson M."/>
            <person name="Priest M."/>
            <person name="Roberts A."/>
            <person name="Saif S."/>
            <person name="Shea T."/>
            <person name="Sykes S."/>
            <person name="Wortman J."/>
            <person name="Nusbaum C."/>
            <person name="Birren B."/>
        </authorList>
    </citation>
    <scope>NUCLEOTIDE SEQUENCE</scope>
    <source>
        <strain evidence="2">CBS 10118</strain>
    </source>
</reference>
<reference evidence="2" key="4">
    <citation type="submission" date="2024-02" db="EMBL/GenBank/DDBJ databases">
        <title>Comparative genomics of Cryptococcus and Kwoniella reveals pathogenesis evolution and contrasting modes of karyotype evolution via chromosome fusion or intercentromeric recombination.</title>
        <authorList>
            <person name="Coelho M.A."/>
            <person name="David-Palma M."/>
            <person name="Shea T."/>
            <person name="Bowers K."/>
            <person name="McGinley-Smith S."/>
            <person name="Mohammad A.W."/>
            <person name="Gnirke A."/>
            <person name="Yurkov A.M."/>
            <person name="Nowrousian M."/>
            <person name="Sun S."/>
            <person name="Cuomo C.A."/>
            <person name="Heitman J."/>
        </authorList>
    </citation>
    <scope>NUCLEOTIDE SEQUENCE</scope>
    <source>
        <strain evidence="2">CBS 10118</strain>
    </source>
</reference>
<accession>A0A1B9GFF2</accession>
<reference evidence="1" key="1">
    <citation type="submission" date="2013-07" db="EMBL/GenBank/DDBJ databases">
        <title>The Genome Sequence of Cryptococcus bestiolae CBS10118.</title>
        <authorList>
            <consortium name="The Broad Institute Genome Sequencing Platform"/>
            <person name="Cuomo C."/>
            <person name="Litvintseva A."/>
            <person name="Chen Y."/>
            <person name="Heitman J."/>
            <person name="Sun S."/>
            <person name="Springer D."/>
            <person name="Dromer F."/>
            <person name="Young S.K."/>
            <person name="Zeng Q."/>
            <person name="Gargeya S."/>
            <person name="Fitzgerald M."/>
            <person name="Abouelleil A."/>
            <person name="Alvarado L."/>
            <person name="Berlin A.M."/>
            <person name="Chapman S.B."/>
            <person name="Dewar J."/>
            <person name="Goldberg J."/>
            <person name="Griggs A."/>
            <person name="Gujja S."/>
            <person name="Hansen M."/>
            <person name="Howarth C."/>
            <person name="Imamovic A."/>
            <person name="Larimer J."/>
            <person name="McCowan C."/>
            <person name="Murphy C."/>
            <person name="Pearson M."/>
            <person name="Priest M."/>
            <person name="Roberts A."/>
            <person name="Saif S."/>
            <person name="Shea T."/>
            <person name="Sykes S."/>
            <person name="Wortman J."/>
            <person name="Nusbaum C."/>
            <person name="Birren B."/>
        </authorList>
    </citation>
    <scope>NUCLEOTIDE SEQUENCE [LARGE SCALE GENOMIC DNA]</scope>
    <source>
        <strain evidence="1">CBS 10118</strain>
    </source>
</reference>
<reference evidence="1" key="3">
    <citation type="submission" date="2014-01" db="EMBL/GenBank/DDBJ databases">
        <title>Evolution of pathogenesis and genome organization in the Tremellales.</title>
        <authorList>
            <person name="Cuomo C."/>
            <person name="Litvintseva A."/>
            <person name="Heitman J."/>
            <person name="Chen Y."/>
            <person name="Sun S."/>
            <person name="Springer D."/>
            <person name="Dromer F."/>
            <person name="Young S."/>
            <person name="Zeng Q."/>
            <person name="Chapman S."/>
            <person name="Gujja S."/>
            <person name="Saif S."/>
            <person name="Birren B."/>
        </authorList>
    </citation>
    <scope>NUCLEOTIDE SEQUENCE</scope>
    <source>
        <strain evidence="1">CBS 10118</strain>
    </source>
</reference>
<evidence type="ECO:0000313" key="1">
    <source>
        <dbReference type="EMBL" id="OCF29772.1"/>
    </source>
</evidence>
<dbReference type="Proteomes" id="UP000092730">
    <property type="component" value="Chromosome 1"/>
</dbReference>
<name>A0A1B9GFF2_9TREE</name>
<dbReference type="RefSeq" id="XP_019050842.1">
    <property type="nucleotide sequence ID" value="XM_019187964.1"/>
</dbReference>
<dbReference type="EMBL" id="CP144541">
    <property type="protein sequence ID" value="WVW80612.1"/>
    <property type="molecule type" value="Genomic_DNA"/>
</dbReference>
<evidence type="ECO:0000313" key="3">
    <source>
        <dbReference type="Proteomes" id="UP000092730"/>
    </source>
</evidence>
<dbReference type="AlphaFoldDB" id="A0A1B9GFF2"/>
<dbReference type="EMBL" id="KI894018">
    <property type="protein sequence ID" value="OCF29772.1"/>
    <property type="molecule type" value="Genomic_DNA"/>
</dbReference>
<dbReference type="VEuPathDB" id="FungiDB:I302_01285"/>
<dbReference type="OrthoDB" id="2601820at2759"/>
<gene>
    <name evidence="1" type="ORF">I302_01285</name>
    <name evidence="2" type="ORF">I302_102598</name>
</gene>
<protein>
    <submittedName>
        <fullName evidence="1">Uncharacterized protein</fullName>
    </submittedName>
</protein>
<dbReference type="GeneID" id="30205684"/>
<sequence>MSRFAPKEWSEYQNAQYRIPFKPEMPNAEYKQHYFPPTWMIHTDLSTEFPLLWGSINKIIVRPSDDTPDIDDLLPVKAKDKKRKRHHLWDNESDWDWDFTPPPEFAYAYTTRRQQEDEMAEIMGRDYKNVQTILRSIVDSHPRNFGRSLLHSDTKSQLEDKTKFEVYGLELVLELNEEADDQMRGRIREEEERVRSKFDYYALEMYESLQRQIRFRDRFWENGEDKCGPVIRFYTMGELKQD</sequence>
<organism evidence="1">
    <name type="scientific">Kwoniella bestiolae CBS 10118</name>
    <dbReference type="NCBI Taxonomy" id="1296100"/>
    <lineage>
        <taxon>Eukaryota</taxon>
        <taxon>Fungi</taxon>
        <taxon>Dikarya</taxon>
        <taxon>Basidiomycota</taxon>
        <taxon>Agaricomycotina</taxon>
        <taxon>Tremellomycetes</taxon>
        <taxon>Tremellales</taxon>
        <taxon>Cryptococcaceae</taxon>
        <taxon>Kwoniella</taxon>
    </lineage>
</organism>